<dbReference type="Pfam" id="PF00126">
    <property type="entry name" value="HTH_1"/>
    <property type="match status" value="1"/>
</dbReference>
<keyword evidence="7" id="KW-1185">Reference proteome</keyword>
<evidence type="ECO:0000256" key="4">
    <source>
        <dbReference type="ARBA" id="ARBA00023163"/>
    </source>
</evidence>
<dbReference type="GO" id="GO:0003700">
    <property type="term" value="F:DNA-binding transcription factor activity"/>
    <property type="evidence" value="ECO:0007669"/>
    <property type="project" value="InterPro"/>
</dbReference>
<dbReference type="InterPro" id="IPR036388">
    <property type="entry name" value="WH-like_DNA-bd_sf"/>
</dbReference>
<name>A0A1W6YJP6_9BORD</name>
<dbReference type="InterPro" id="IPR005119">
    <property type="entry name" value="LysR_subst-bd"/>
</dbReference>
<organism evidence="6 7">
    <name type="scientific">Bordetella genomosp. 8</name>
    <dbReference type="NCBI Taxonomy" id="1416806"/>
    <lineage>
        <taxon>Bacteria</taxon>
        <taxon>Pseudomonadati</taxon>
        <taxon>Pseudomonadota</taxon>
        <taxon>Betaproteobacteria</taxon>
        <taxon>Burkholderiales</taxon>
        <taxon>Alcaligenaceae</taxon>
        <taxon>Bordetella</taxon>
    </lineage>
</organism>
<dbReference type="PROSITE" id="PS50931">
    <property type="entry name" value="HTH_LYSR"/>
    <property type="match status" value="1"/>
</dbReference>
<dbReference type="PANTHER" id="PTHR30126">
    <property type="entry name" value="HTH-TYPE TRANSCRIPTIONAL REGULATOR"/>
    <property type="match status" value="1"/>
</dbReference>
<keyword evidence="4" id="KW-0804">Transcription</keyword>
<dbReference type="AlphaFoldDB" id="A0A1W6YJP6"/>
<accession>A0A1W6YJP6</accession>
<gene>
    <name evidence="6" type="ORF">CAL12_10835</name>
</gene>
<feature type="domain" description="HTH lysR-type" evidence="5">
    <location>
        <begin position="9"/>
        <end position="66"/>
    </location>
</feature>
<evidence type="ECO:0000256" key="1">
    <source>
        <dbReference type="ARBA" id="ARBA00009437"/>
    </source>
</evidence>
<dbReference type="CDD" id="cd05466">
    <property type="entry name" value="PBP2_LTTR_substrate"/>
    <property type="match status" value="1"/>
</dbReference>
<dbReference type="STRING" id="1416806.CAL12_10835"/>
<comment type="similarity">
    <text evidence="1">Belongs to the LysR transcriptional regulatory family.</text>
</comment>
<proteinExistence type="inferred from homology"/>
<dbReference type="InterPro" id="IPR036390">
    <property type="entry name" value="WH_DNA-bd_sf"/>
</dbReference>
<dbReference type="PANTHER" id="PTHR30126:SF98">
    <property type="entry name" value="HTH-TYPE TRANSCRIPTIONAL ACTIVATOR BAUR"/>
    <property type="match status" value="1"/>
</dbReference>
<keyword evidence="3" id="KW-0238">DNA-binding</keyword>
<dbReference type="Proteomes" id="UP000194151">
    <property type="component" value="Chromosome"/>
</dbReference>
<evidence type="ECO:0000256" key="3">
    <source>
        <dbReference type="ARBA" id="ARBA00023125"/>
    </source>
</evidence>
<dbReference type="Gene3D" id="3.40.190.10">
    <property type="entry name" value="Periplasmic binding protein-like II"/>
    <property type="match status" value="1"/>
</dbReference>
<dbReference type="RefSeq" id="WP_086064483.1">
    <property type="nucleotide sequence ID" value="NZ_CP021108.1"/>
</dbReference>
<dbReference type="EMBL" id="CP021108">
    <property type="protein sequence ID" value="ARP81287.1"/>
    <property type="molecule type" value="Genomic_DNA"/>
</dbReference>
<dbReference type="Pfam" id="PF03466">
    <property type="entry name" value="LysR_substrate"/>
    <property type="match status" value="1"/>
</dbReference>
<sequence>MLKLDFDERNLRSLRVFCHVAEAGGFAAAERRLLMSKASISRHVRDVEARLGVRLCERGPGGFRLTAEGVVALNLATTALRALARIQPEVDAAHGVLSGPLSIGLGEHTLTHPDCHLPEALGELHRQAPNVRPEIVVMSFSELNQALHTQRIDVAIRGKYSEDRDFNYLPLYVETHRVYVSRSVALARDQARLPLVYRSHPYVERALATGRFERGPEAGGLDAVGALVATGYYQGLLPTHYGELLQGRYGLRLAARGVRYSHTGCAVTLASRPLSHRADLFLHVLRQLHRPPRIAAANNEGSFS</sequence>
<reference evidence="6 7" key="1">
    <citation type="submission" date="2017-05" db="EMBL/GenBank/DDBJ databases">
        <title>Complete and WGS of Bordetella genogroups.</title>
        <authorList>
            <person name="Spilker T."/>
            <person name="LiPuma J."/>
        </authorList>
    </citation>
    <scope>NUCLEOTIDE SEQUENCE [LARGE SCALE GENOMIC DNA]</scope>
    <source>
        <strain evidence="6 7">AU19157</strain>
    </source>
</reference>
<evidence type="ECO:0000313" key="6">
    <source>
        <dbReference type="EMBL" id="ARP81287.1"/>
    </source>
</evidence>
<dbReference type="KEGG" id="bgv:CAL12_10835"/>
<dbReference type="Gene3D" id="1.10.10.10">
    <property type="entry name" value="Winged helix-like DNA-binding domain superfamily/Winged helix DNA-binding domain"/>
    <property type="match status" value="1"/>
</dbReference>
<keyword evidence="2" id="KW-0805">Transcription regulation</keyword>
<dbReference type="SUPFAM" id="SSF53850">
    <property type="entry name" value="Periplasmic binding protein-like II"/>
    <property type="match status" value="1"/>
</dbReference>
<evidence type="ECO:0000256" key="2">
    <source>
        <dbReference type="ARBA" id="ARBA00023015"/>
    </source>
</evidence>
<protein>
    <submittedName>
        <fullName evidence="6">LysR family transcriptional regulator</fullName>
    </submittedName>
</protein>
<evidence type="ECO:0000259" key="5">
    <source>
        <dbReference type="PROSITE" id="PS50931"/>
    </source>
</evidence>
<dbReference type="GO" id="GO:0000976">
    <property type="term" value="F:transcription cis-regulatory region binding"/>
    <property type="evidence" value="ECO:0007669"/>
    <property type="project" value="TreeGrafter"/>
</dbReference>
<dbReference type="SUPFAM" id="SSF46785">
    <property type="entry name" value="Winged helix' DNA-binding domain"/>
    <property type="match status" value="1"/>
</dbReference>
<evidence type="ECO:0000313" key="7">
    <source>
        <dbReference type="Proteomes" id="UP000194151"/>
    </source>
</evidence>
<dbReference type="InterPro" id="IPR000847">
    <property type="entry name" value="LysR_HTH_N"/>
</dbReference>
<dbReference type="OrthoDB" id="8587655at2"/>